<dbReference type="GO" id="GO:0016791">
    <property type="term" value="F:phosphatase activity"/>
    <property type="evidence" value="ECO:0007669"/>
    <property type="project" value="TreeGrafter"/>
</dbReference>
<dbReference type="AlphaFoldDB" id="A0A9D2P0K0"/>
<evidence type="ECO:0000256" key="2">
    <source>
        <dbReference type="PIRSR" id="PIRSR613078-2"/>
    </source>
</evidence>
<dbReference type="EMBL" id="DWWJ01000130">
    <property type="protein sequence ID" value="HJC41362.1"/>
    <property type="molecule type" value="Genomic_DNA"/>
</dbReference>
<gene>
    <name evidence="3" type="ORF">H9701_07405</name>
</gene>
<dbReference type="Pfam" id="PF00300">
    <property type="entry name" value="His_Phos_1"/>
    <property type="match status" value="1"/>
</dbReference>
<dbReference type="PANTHER" id="PTHR48100">
    <property type="entry name" value="BROAD-SPECIFICITY PHOSPHATASE YOR283W-RELATED"/>
    <property type="match status" value="1"/>
</dbReference>
<feature type="active site" description="Proton donor/acceptor" evidence="1">
    <location>
        <position position="77"/>
    </location>
</feature>
<feature type="binding site" evidence="2">
    <location>
        <begin position="7"/>
        <end position="14"/>
    </location>
    <ligand>
        <name>substrate</name>
    </ligand>
</feature>
<dbReference type="Gene3D" id="3.40.50.1240">
    <property type="entry name" value="Phosphoglycerate mutase-like"/>
    <property type="match status" value="1"/>
</dbReference>
<reference evidence="3" key="2">
    <citation type="submission" date="2021-04" db="EMBL/GenBank/DDBJ databases">
        <authorList>
            <person name="Gilroy R."/>
        </authorList>
    </citation>
    <scope>NUCLEOTIDE SEQUENCE</scope>
    <source>
        <strain evidence="3">CHK186-1790</strain>
    </source>
</reference>
<evidence type="ECO:0000256" key="1">
    <source>
        <dbReference type="PIRSR" id="PIRSR613078-1"/>
    </source>
</evidence>
<protein>
    <submittedName>
        <fullName evidence="3">Histidine phosphatase family protein</fullName>
    </submittedName>
</protein>
<dbReference type="InterPro" id="IPR050275">
    <property type="entry name" value="PGM_Phosphatase"/>
</dbReference>
<feature type="binding site" evidence="2">
    <location>
        <position position="55"/>
    </location>
    <ligand>
        <name>substrate</name>
    </ligand>
</feature>
<dbReference type="InterPro" id="IPR029033">
    <property type="entry name" value="His_PPase_superfam"/>
</dbReference>
<dbReference type="SUPFAM" id="SSF53254">
    <property type="entry name" value="Phosphoglycerate mutase-like"/>
    <property type="match status" value="1"/>
</dbReference>
<evidence type="ECO:0000313" key="3">
    <source>
        <dbReference type="EMBL" id="HJC41362.1"/>
    </source>
</evidence>
<organism evidence="3 4">
    <name type="scientific">Candidatus Intestinimonas pullistercoris</name>
    <dbReference type="NCBI Taxonomy" id="2838623"/>
    <lineage>
        <taxon>Bacteria</taxon>
        <taxon>Bacillati</taxon>
        <taxon>Bacillota</taxon>
        <taxon>Clostridia</taxon>
        <taxon>Eubacteriales</taxon>
        <taxon>Intestinimonas</taxon>
    </lineage>
</organism>
<feature type="active site" description="Tele-phosphohistidine intermediate" evidence="1">
    <location>
        <position position="8"/>
    </location>
</feature>
<accession>A0A9D2P0K0</accession>
<evidence type="ECO:0000313" key="4">
    <source>
        <dbReference type="Proteomes" id="UP000823882"/>
    </source>
</evidence>
<dbReference type="InterPro" id="IPR013078">
    <property type="entry name" value="His_Pase_superF_clade-1"/>
</dbReference>
<reference evidence="3" key="1">
    <citation type="journal article" date="2021" name="PeerJ">
        <title>Extensive microbial diversity within the chicken gut microbiome revealed by metagenomics and culture.</title>
        <authorList>
            <person name="Gilroy R."/>
            <person name="Ravi A."/>
            <person name="Getino M."/>
            <person name="Pursley I."/>
            <person name="Horton D.L."/>
            <person name="Alikhan N.F."/>
            <person name="Baker D."/>
            <person name="Gharbi K."/>
            <person name="Hall N."/>
            <person name="Watson M."/>
            <person name="Adriaenssens E.M."/>
            <person name="Foster-Nyarko E."/>
            <person name="Jarju S."/>
            <person name="Secka A."/>
            <person name="Antonio M."/>
            <person name="Oren A."/>
            <person name="Chaudhuri R.R."/>
            <person name="La Ragione R."/>
            <person name="Hildebrand F."/>
            <person name="Pallen M.J."/>
        </authorList>
    </citation>
    <scope>NUCLEOTIDE SEQUENCE</scope>
    <source>
        <strain evidence="3">CHK186-1790</strain>
    </source>
</reference>
<dbReference type="CDD" id="cd07067">
    <property type="entry name" value="HP_PGM_like"/>
    <property type="match status" value="1"/>
</dbReference>
<proteinExistence type="predicted"/>
<comment type="caution">
    <text evidence="3">The sequence shown here is derived from an EMBL/GenBank/DDBJ whole genome shotgun (WGS) entry which is preliminary data.</text>
</comment>
<sequence length="194" mass="21518">MEVILIRHGITQGNKEKRFVGRLDVPLAPEGEEMARETAPLLPAVDRLYVSPMLRCRQTAGLLWPGMEQTVIDDLRETDFGPFEGKNHEELQDDPMYQRWLAGEMVVGEPAEDCARRGSRALAALADDALVHGCGRIGVVSHGGLLMGMLTLHGRPARQGFYDWYPQNCGGYRAELVREPLELHILGTAGRTKA</sequence>
<name>A0A9D2P0K0_9FIRM</name>
<dbReference type="Proteomes" id="UP000823882">
    <property type="component" value="Unassembled WGS sequence"/>
</dbReference>
<dbReference type="SMART" id="SM00855">
    <property type="entry name" value="PGAM"/>
    <property type="match status" value="1"/>
</dbReference>